<dbReference type="SUPFAM" id="SSF81301">
    <property type="entry name" value="Nucleotidyltransferase"/>
    <property type="match status" value="1"/>
</dbReference>
<gene>
    <name evidence="1" type="ORF">J2Z64_003024</name>
</gene>
<evidence type="ECO:0000313" key="1">
    <source>
        <dbReference type="EMBL" id="MBP2078756.1"/>
    </source>
</evidence>
<organism evidence="1 2">
    <name type="scientific">Oceanobacillus polygoni</name>
    <dbReference type="NCBI Taxonomy" id="1235259"/>
    <lineage>
        <taxon>Bacteria</taxon>
        <taxon>Bacillati</taxon>
        <taxon>Bacillota</taxon>
        <taxon>Bacilli</taxon>
        <taxon>Bacillales</taxon>
        <taxon>Bacillaceae</taxon>
        <taxon>Oceanobacillus</taxon>
    </lineage>
</organism>
<evidence type="ECO:0008006" key="3">
    <source>
        <dbReference type="Google" id="ProtNLM"/>
    </source>
</evidence>
<dbReference type="RefSeq" id="WP_149472704.1">
    <property type="nucleotide sequence ID" value="NZ_JAGGMB010000010.1"/>
</dbReference>
<keyword evidence="2" id="KW-1185">Reference proteome</keyword>
<sequence length="181" mass="21356">MFHTISYLKQGNTRQYRAYKAIKQLNILKDLMDYTPILCGTIPIGVDVKDSDLDIILEVNDFNHFKTRIIKLYGEHEAFTIKQIRIRDTPVIKTNFHYSGFEFELFGQAKPVHKQYAYLHMIIEYHLLKEMPKLREKVIHLKRQGMKTEPAFCEILGIKGDPYERLIEIGIEKGIIEWKTL</sequence>
<dbReference type="OrthoDB" id="6402248at2"/>
<reference evidence="1" key="1">
    <citation type="submission" date="2021-03" db="EMBL/GenBank/DDBJ databases">
        <title>Genomic Encyclopedia of Type Strains, Phase IV (KMG-IV): sequencing the most valuable type-strain genomes for metagenomic binning, comparative biology and taxonomic classification.</title>
        <authorList>
            <person name="Goeker M."/>
        </authorList>
    </citation>
    <scope>NUCLEOTIDE SEQUENCE</scope>
    <source>
        <strain evidence="1">DSM 107338</strain>
    </source>
</reference>
<dbReference type="InterPro" id="IPR043519">
    <property type="entry name" value="NT_sf"/>
</dbReference>
<dbReference type="EMBL" id="JAGGMB010000010">
    <property type="protein sequence ID" value="MBP2078756.1"/>
    <property type="molecule type" value="Genomic_DNA"/>
</dbReference>
<comment type="caution">
    <text evidence="1">The sequence shown here is derived from an EMBL/GenBank/DDBJ whole genome shotgun (WGS) entry which is preliminary data.</text>
</comment>
<name>A0A9X0YVF3_9BACI</name>
<dbReference type="Proteomes" id="UP001138793">
    <property type="component" value="Unassembled WGS sequence"/>
</dbReference>
<dbReference type="Pfam" id="PF14091">
    <property type="entry name" value="DUF4269"/>
    <property type="match status" value="1"/>
</dbReference>
<dbReference type="AlphaFoldDB" id="A0A9X0YVF3"/>
<evidence type="ECO:0000313" key="2">
    <source>
        <dbReference type="Proteomes" id="UP001138793"/>
    </source>
</evidence>
<protein>
    <recommendedName>
        <fullName evidence="3">DUF4269 domain-containing protein</fullName>
    </recommendedName>
</protein>
<proteinExistence type="predicted"/>
<dbReference type="InterPro" id="IPR025365">
    <property type="entry name" value="DUF4269"/>
</dbReference>
<accession>A0A9X0YVF3</accession>